<dbReference type="GO" id="GO:0008270">
    <property type="term" value="F:zinc ion binding"/>
    <property type="evidence" value="ECO:0007669"/>
    <property type="project" value="UniProtKB-KW"/>
</dbReference>
<evidence type="ECO:0000259" key="5">
    <source>
        <dbReference type="SMART" id="SM01175"/>
    </source>
</evidence>
<sequence length="357" mass="40016">MLTNEESAYWLCVDCSTVRPLFTHEQESVVEDQEDQSINDGDSLSENNWEILGDELNIYIPDERLSVLARAFPGVKAFSHSLSVYGRKCALCSSHLSPDDATLDFFDGNLYCSNCHQGQEAMIPRDIIECWDFTPKPVSFATKKFLDSISSHPLIDIGLINPSLFASIPALLNLRRLRRTLSLLWSLVSRCSKATSHSLVLALKNRSYMLDNVDTIDRYSFQDLLDVQNGDLEELIQAAVDQVALTHVTSCSGCRAWLSFCDICKDVSRPIWPYQVAQFRRCATPGCRRAMHFDCLLRLKDEKITPAAKSSHAVSCLDNDVAGGADRFSLDNGNSSNNLPLTIERIEFLPLNYSSMN</sequence>
<evidence type="ECO:0000256" key="2">
    <source>
        <dbReference type="ARBA" id="ARBA00022737"/>
    </source>
</evidence>
<gene>
    <name evidence="6" type="ORF">EmuJ_000242600</name>
</gene>
<dbReference type="Proteomes" id="UP000017246">
    <property type="component" value="Unassembled WGS sequence"/>
</dbReference>
<dbReference type="Pfam" id="PF13901">
    <property type="entry name" value="RH_dom"/>
    <property type="match status" value="1"/>
</dbReference>
<dbReference type="PANTHER" id="PTHR12326">
    <property type="entry name" value="PLECKSTRIN HOMOLOGY DOMAIN CONTAINING PROTEIN"/>
    <property type="match status" value="1"/>
</dbReference>
<keyword evidence="4" id="KW-0862">Zinc</keyword>
<evidence type="ECO:0000256" key="3">
    <source>
        <dbReference type="ARBA" id="ARBA00022771"/>
    </source>
</evidence>
<evidence type="ECO:0000313" key="7">
    <source>
        <dbReference type="Proteomes" id="UP000017246"/>
    </source>
</evidence>
<reference evidence="6" key="1">
    <citation type="journal article" date="2013" name="Nature">
        <title>The genomes of four tapeworm species reveal adaptations to parasitism.</title>
        <authorList>
            <person name="Tsai I.J."/>
            <person name="Zarowiecki M."/>
            <person name="Holroyd N."/>
            <person name="Garciarrubio A."/>
            <person name="Sanchez-Flores A."/>
            <person name="Brooks K.L."/>
            <person name="Tracey A."/>
            <person name="Bobes R.J."/>
            <person name="Fragoso G."/>
            <person name="Sciutto E."/>
            <person name="Aslett M."/>
            <person name="Beasley H."/>
            <person name="Bennett H.M."/>
            <person name="Cai J."/>
            <person name="Camicia F."/>
            <person name="Clark R."/>
            <person name="Cucher M."/>
            <person name="De Silva N."/>
            <person name="Day T.A."/>
            <person name="Deplazes P."/>
            <person name="Estrada K."/>
            <person name="Fernandez C."/>
            <person name="Holland P.W."/>
            <person name="Hou J."/>
            <person name="Hu S."/>
            <person name="Huckvale T."/>
            <person name="Hung S.S."/>
            <person name="Kamenetzky L."/>
            <person name="Keane J.A."/>
            <person name="Kiss F."/>
            <person name="Koziol U."/>
            <person name="Lambert O."/>
            <person name="Liu K."/>
            <person name="Luo X."/>
            <person name="Luo Y."/>
            <person name="Macchiaroli N."/>
            <person name="Nichol S."/>
            <person name="Paps J."/>
            <person name="Parkinson J."/>
            <person name="Pouchkina-Stantcheva N."/>
            <person name="Riddiford N."/>
            <person name="Rosenzvit M."/>
            <person name="Salinas G."/>
            <person name="Wasmuth J.D."/>
            <person name="Zamanian M."/>
            <person name="Zheng Y."/>
            <person name="Cai X."/>
            <person name="Soberon X."/>
            <person name="Olson P.D."/>
            <person name="Laclette J.P."/>
            <person name="Brehm K."/>
            <person name="Berriman M."/>
            <person name="Garciarrubio A."/>
            <person name="Bobes R.J."/>
            <person name="Fragoso G."/>
            <person name="Sanchez-Flores A."/>
            <person name="Estrada K."/>
            <person name="Cevallos M.A."/>
            <person name="Morett E."/>
            <person name="Gonzalez V."/>
            <person name="Portillo T."/>
            <person name="Ochoa-Leyva A."/>
            <person name="Jose M.V."/>
            <person name="Sciutto E."/>
            <person name="Landa A."/>
            <person name="Jimenez L."/>
            <person name="Valdes V."/>
            <person name="Carrero J.C."/>
            <person name="Larralde C."/>
            <person name="Morales-Montor J."/>
            <person name="Limon-Lason J."/>
            <person name="Soberon X."/>
            <person name="Laclette J.P."/>
        </authorList>
    </citation>
    <scope>NUCLEOTIDE SEQUENCE [LARGE SCALE GENOMIC DNA]</scope>
</reference>
<feature type="domain" description="Rubicon Homology" evidence="5">
    <location>
        <begin position="106"/>
        <end position="303"/>
    </location>
</feature>
<dbReference type="STRING" id="6211.A0A087W1Z3"/>
<name>A0A087W1Z3_ECHMU</name>
<dbReference type="InterPro" id="IPR051366">
    <property type="entry name" value="DEF8"/>
</dbReference>
<dbReference type="OMA" id="QFRRCAT"/>
<dbReference type="OrthoDB" id="62364at2759"/>
<dbReference type="eggNOG" id="KOG1829">
    <property type="taxonomic scope" value="Eukaryota"/>
</dbReference>
<dbReference type="PANTHER" id="PTHR12326:SF3">
    <property type="entry name" value="DIFFERENTIALLY EXPRESSED IN FDCP 8 HOMOLOG"/>
    <property type="match status" value="1"/>
</dbReference>
<dbReference type="AlphaFoldDB" id="A0A087W1Z3"/>
<keyword evidence="3" id="KW-0863">Zinc-finger</keyword>
<keyword evidence="7" id="KW-1185">Reference proteome</keyword>
<organism evidence="6 7">
    <name type="scientific">Echinococcus multilocularis</name>
    <name type="common">Fox tapeworm</name>
    <dbReference type="NCBI Taxonomy" id="6211"/>
    <lineage>
        <taxon>Eukaryota</taxon>
        <taxon>Metazoa</taxon>
        <taxon>Spiralia</taxon>
        <taxon>Lophotrochozoa</taxon>
        <taxon>Platyhelminthes</taxon>
        <taxon>Cestoda</taxon>
        <taxon>Eucestoda</taxon>
        <taxon>Cyclophyllidea</taxon>
        <taxon>Taeniidae</taxon>
        <taxon>Echinococcus</taxon>
    </lineage>
</organism>
<dbReference type="SMART" id="SM01175">
    <property type="entry name" value="DUF4206"/>
    <property type="match status" value="1"/>
</dbReference>
<dbReference type="EMBL" id="LN902844">
    <property type="protein sequence ID" value="CDI98561.1"/>
    <property type="molecule type" value="Genomic_DNA"/>
</dbReference>
<evidence type="ECO:0000256" key="1">
    <source>
        <dbReference type="ARBA" id="ARBA00022723"/>
    </source>
</evidence>
<protein>
    <submittedName>
        <fullName evidence="6">Pleckstriny domain containing family M</fullName>
    </submittedName>
</protein>
<accession>A0A087W1Z3</accession>
<keyword evidence="1" id="KW-0479">Metal-binding</keyword>
<proteinExistence type="predicted"/>
<reference evidence="6" key="2">
    <citation type="submission" date="2015-11" db="EMBL/GenBank/DDBJ databases">
        <authorList>
            <person name="Zhang Y."/>
            <person name="Guo Z."/>
        </authorList>
    </citation>
    <scope>NUCLEOTIDE SEQUENCE</scope>
</reference>
<evidence type="ECO:0000313" key="6">
    <source>
        <dbReference type="EMBL" id="CDI98561.1"/>
    </source>
</evidence>
<dbReference type="InterPro" id="IPR025258">
    <property type="entry name" value="RH_dom"/>
</dbReference>
<keyword evidence="2" id="KW-0677">Repeat</keyword>
<evidence type="ECO:0000256" key="4">
    <source>
        <dbReference type="ARBA" id="ARBA00022833"/>
    </source>
</evidence>